<accession>A0A8H7TSX3</accession>
<sequence length="142" mass="16521">MPEIYGMIPCESVESCEWDESRWKPDDKSIPKGFSHARDPRYLLRPEAIESIFIMYRITGDTEWQDLAWKMFQSIVKVSRTELANAALNDVSNPDSPNSDSMESFWLAETLKYFYLIFSPPDLINLDEYVLTTEAHPFQRAS</sequence>
<dbReference type="InterPro" id="IPR001382">
    <property type="entry name" value="Glyco_hydro_47"/>
</dbReference>
<dbReference type="UniPathway" id="UPA00378"/>
<name>A0A8H7TSX3_BIOOC</name>
<dbReference type="PRINTS" id="PR00747">
    <property type="entry name" value="GLYHDRLASE47"/>
</dbReference>
<evidence type="ECO:0000256" key="7">
    <source>
        <dbReference type="RuleBase" id="RU361193"/>
    </source>
</evidence>
<dbReference type="EC" id="3.2.1.-" evidence="7"/>
<dbReference type="EMBL" id="JADCTT010000001">
    <property type="protein sequence ID" value="KAF9758719.1"/>
    <property type="molecule type" value="Genomic_DNA"/>
</dbReference>
<comment type="cofactor">
    <cofactor evidence="1 6">
        <name>Ca(2+)</name>
        <dbReference type="ChEBI" id="CHEBI:29108"/>
    </cofactor>
</comment>
<organism evidence="8 9">
    <name type="scientific">Bionectria ochroleuca</name>
    <name type="common">Gliocladium roseum</name>
    <dbReference type="NCBI Taxonomy" id="29856"/>
    <lineage>
        <taxon>Eukaryota</taxon>
        <taxon>Fungi</taxon>
        <taxon>Dikarya</taxon>
        <taxon>Ascomycota</taxon>
        <taxon>Pezizomycotina</taxon>
        <taxon>Sordariomycetes</taxon>
        <taxon>Hypocreomycetidae</taxon>
        <taxon>Hypocreales</taxon>
        <taxon>Bionectriaceae</taxon>
        <taxon>Clonostachys</taxon>
    </lineage>
</organism>
<evidence type="ECO:0000256" key="5">
    <source>
        <dbReference type="ARBA" id="ARBA00023157"/>
    </source>
</evidence>
<evidence type="ECO:0000313" key="9">
    <source>
        <dbReference type="Proteomes" id="UP000616885"/>
    </source>
</evidence>
<feature type="binding site" evidence="6">
    <location>
        <position position="133"/>
    </location>
    <ligand>
        <name>Ca(2+)</name>
        <dbReference type="ChEBI" id="CHEBI:29108"/>
    </ligand>
</feature>
<dbReference type="Gene3D" id="1.50.10.10">
    <property type="match status" value="1"/>
</dbReference>
<comment type="pathway">
    <text evidence="2">Protein modification; protein glycosylation.</text>
</comment>
<dbReference type="PANTHER" id="PTHR11742:SF89">
    <property type="entry name" value="ALPHA-1,2-MANNOSIDASE"/>
    <property type="match status" value="1"/>
</dbReference>
<keyword evidence="7" id="KW-0326">Glycosidase</keyword>
<evidence type="ECO:0000256" key="6">
    <source>
        <dbReference type="PIRSR" id="PIRSR601382-2"/>
    </source>
</evidence>
<dbReference type="InterPro" id="IPR050749">
    <property type="entry name" value="Glycosyl_Hydrolase_47"/>
</dbReference>
<dbReference type="Proteomes" id="UP000616885">
    <property type="component" value="Unassembled WGS sequence"/>
</dbReference>
<evidence type="ECO:0000256" key="4">
    <source>
        <dbReference type="ARBA" id="ARBA00022801"/>
    </source>
</evidence>
<reference evidence="8" key="1">
    <citation type="submission" date="2020-10" db="EMBL/GenBank/DDBJ databases">
        <title>High-Quality Genome Resource of Clonostachys rosea strain S41 by Oxford Nanopore Long-Read Sequencing.</title>
        <authorList>
            <person name="Wang H."/>
        </authorList>
    </citation>
    <scope>NUCLEOTIDE SEQUENCE</scope>
    <source>
        <strain evidence="8">S41</strain>
    </source>
</reference>
<evidence type="ECO:0000256" key="1">
    <source>
        <dbReference type="ARBA" id="ARBA00001913"/>
    </source>
</evidence>
<protein>
    <recommendedName>
        <fullName evidence="7">alpha-1,2-Mannosidase</fullName>
        <ecNumber evidence="7">3.2.1.-</ecNumber>
    </recommendedName>
</protein>
<gene>
    <name evidence="8" type="ORF">IM811_000413</name>
</gene>
<keyword evidence="4 7" id="KW-0378">Hydrolase</keyword>
<evidence type="ECO:0000313" key="8">
    <source>
        <dbReference type="EMBL" id="KAF9758719.1"/>
    </source>
</evidence>
<dbReference type="Pfam" id="PF01532">
    <property type="entry name" value="Glyco_hydro_47"/>
    <property type="match status" value="1"/>
</dbReference>
<evidence type="ECO:0000256" key="3">
    <source>
        <dbReference type="ARBA" id="ARBA00007658"/>
    </source>
</evidence>
<dbReference type="GO" id="GO:0004571">
    <property type="term" value="F:mannosyl-oligosaccharide 1,2-alpha-mannosidase activity"/>
    <property type="evidence" value="ECO:0007669"/>
    <property type="project" value="InterPro"/>
</dbReference>
<dbReference type="GO" id="GO:0005509">
    <property type="term" value="F:calcium ion binding"/>
    <property type="evidence" value="ECO:0007669"/>
    <property type="project" value="InterPro"/>
</dbReference>
<keyword evidence="6" id="KW-0479">Metal-binding</keyword>
<dbReference type="SUPFAM" id="SSF48225">
    <property type="entry name" value="Seven-hairpin glycosidases"/>
    <property type="match status" value="1"/>
</dbReference>
<dbReference type="GO" id="GO:0005975">
    <property type="term" value="P:carbohydrate metabolic process"/>
    <property type="evidence" value="ECO:0007669"/>
    <property type="project" value="InterPro"/>
</dbReference>
<comment type="caution">
    <text evidence="8">The sequence shown here is derived from an EMBL/GenBank/DDBJ whole genome shotgun (WGS) entry which is preliminary data.</text>
</comment>
<dbReference type="InterPro" id="IPR036026">
    <property type="entry name" value="Seven-hairpin_glycosidases"/>
</dbReference>
<keyword evidence="5" id="KW-1015">Disulfide bond</keyword>
<dbReference type="PANTHER" id="PTHR11742">
    <property type="entry name" value="MANNOSYL-OLIGOSACCHARIDE ALPHA-1,2-MANNOSIDASE-RELATED"/>
    <property type="match status" value="1"/>
</dbReference>
<dbReference type="GO" id="GO:0005783">
    <property type="term" value="C:endoplasmic reticulum"/>
    <property type="evidence" value="ECO:0007669"/>
    <property type="project" value="TreeGrafter"/>
</dbReference>
<comment type="similarity">
    <text evidence="3 7">Belongs to the glycosyl hydrolase 47 family.</text>
</comment>
<dbReference type="GO" id="GO:0036503">
    <property type="term" value="P:ERAD pathway"/>
    <property type="evidence" value="ECO:0007669"/>
    <property type="project" value="UniProtKB-ARBA"/>
</dbReference>
<dbReference type="InterPro" id="IPR012341">
    <property type="entry name" value="6hp_glycosidase-like_sf"/>
</dbReference>
<proteinExistence type="inferred from homology"/>
<dbReference type="AlphaFoldDB" id="A0A8H7TSX3"/>
<evidence type="ECO:0000256" key="2">
    <source>
        <dbReference type="ARBA" id="ARBA00004922"/>
    </source>
</evidence>
<keyword evidence="6" id="KW-0106">Calcium</keyword>
<dbReference type="GO" id="GO:0016020">
    <property type="term" value="C:membrane"/>
    <property type="evidence" value="ECO:0007669"/>
    <property type="project" value="InterPro"/>
</dbReference>